<evidence type="ECO:0000256" key="1">
    <source>
        <dbReference type="SAM" id="MobiDB-lite"/>
    </source>
</evidence>
<reference evidence="2" key="1">
    <citation type="submission" date="2019-10" db="EMBL/GenBank/DDBJ databases">
        <title>Conservation and host-specific expression of non-tandemly repeated heterogenous ribosome RNA gene in arbuscular mycorrhizal fungi.</title>
        <authorList>
            <person name="Maeda T."/>
            <person name="Kobayashi Y."/>
            <person name="Nakagawa T."/>
            <person name="Ezawa T."/>
            <person name="Yamaguchi K."/>
            <person name="Bino T."/>
            <person name="Nishimoto Y."/>
            <person name="Shigenobu S."/>
            <person name="Kawaguchi M."/>
        </authorList>
    </citation>
    <scope>NUCLEOTIDE SEQUENCE</scope>
    <source>
        <strain evidence="2">HR1</strain>
    </source>
</reference>
<evidence type="ECO:0000313" key="2">
    <source>
        <dbReference type="EMBL" id="GET00736.1"/>
    </source>
</evidence>
<proteinExistence type="predicted"/>
<sequence length="523" mass="60984">MSGSKSISQYVDFFVKEERPIPTTFFKKFNFSSKKEGVSNWYTALMENLKIHDNDLKLIEIKQSYVKGYYKRSIDDYFRQFKSDRAIEKEKTSIDTILTNKTGKAIRRRVNDLLPEENDDQKHPKKPCLRESNQGIVNQGNNEFYMSSSINLDFEHFNTQELLNKKERHKICYSWASAVDKFDFRTSTKDDWIYKSYNLSAEFRNFQKSIIDQIKKNPILSYKTDIQKILSLSNIILIEHIKPSFFSFSQETWEQIWENKLPQNLSSMINSFIPMKNILDRCSNNFSKAAELVDRNMDIFCQTQVIFRNFLFLCEKGIDTYNEDTFVCRMLHDLLDEIFRDPTFELIWANSESFVSKNCRTSSSENKENNRGKKPDFKIITKLKEEVLFGEAKPKNSSSLLVSKDLIKLSNFQSGALDELIKIHGNKIGLVSFGVWVSGSRIRVYEMDLKYDGVYRMYSKANVVIPTERAQFLNLIPVLEILYGVKDRMSEVLEILTSDTLPSSPRSTYVRMPIVQSSCVTSN</sequence>
<comment type="caution">
    <text evidence="2">The sequence shown here is derived from an EMBL/GenBank/DDBJ whole genome shotgun (WGS) entry which is preliminary data.</text>
</comment>
<dbReference type="Proteomes" id="UP000615446">
    <property type="component" value="Unassembled WGS sequence"/>
</dbReference>
<dbReference type="OrthoDB" id="2429771at2759"/>
<gene>
    <name evidence="2" type="ORF">RCL2_002717900</name>
</gene>
<evidence type="ECO:0000313" key="3">
    <source>
        <dbReference type="Proteomes" id="UP000615446"/>
    </source>
</evidence>
<dbReference type="EMBL" id="BLAL01000289">
    <property type="protein sequence ID" value="GET00736.1"/>
    <property type="molecule type" value="Genomic_DNA"/>
</dbReference>
<organism evidence="2 3">
    <name type="scientific">Rhizophagus clarus</name>
    <dbReference type="NCBI Taxonomy" id="94130"/>
    <lineage>
        <taxon>Eukaryota</taxon>
        <taxon>Fungi</taxon>
        <taxon>Fungi incertae sedis</taxon>
        <taxon>Mucoromycota</taxon>
        <taxon>Glomeromycotina</taxon>
        <taxon>Glomeromycetes</taxon>
        <taxon>Glomerales</taxon>
        <taxon>Glomeraceae</taxon>
        <taxon>Rhizophagus</taxon>
    </lineage>
</organism>
<name>A0A8H3M9V5_9GLOM</name>
<protein>
    <submittedName>
        <fullName evidence="2">Uncharacterized protein</fullName>
    </submittedName>
</protein>
<accession>A0A8H3M9V5</accession>
<dbReference type="AlphaFoldDB" id="A0A8H3M9V5"/>
<feature type="region of interest" description="Disordered" evidence="1">
    <location>
        <begin position="114"/>
        <end position="133"/>
    </location>
</feature>